<evidence type="ECO:0000256" key="6">
    <source>
        <dbReference type="ARBA" id="ARBA00022801"/>
    </source>
</evidence>
<protein>
    <recommendedName>
        <fullName evidence="11">Zinc metalloprotease</fullName>
        <ecNumber evidence="11">3.4.24.-</ecNumber>
    </recommendedName>
</protein>
<evidence type="ECO:0000256" key="9">
    <source>
        <dbReference type="ARBA" id="ARBA00023049"/>
    </source>
</evidence>
<dbReference type="InterPro" id="IPR001478">
    <property type="entry name" value="PDZ"/>
</dbReference>
<dbReference type="Proteomes" id="UP000045545">
    <property type="component" value="Unassembled WGS sequence"/>
</dbReference>
<dbReference type="InterPro" id="IPR008915">
    <property type="entry name" value="Peptidase_M50"/>
</dbReference>
<evidence type="ECO:0000256" key="2">
    <source>
        <dbReference type="ARBA" id="ARBA00004141"/>
    </source>
</evidence>
<accession>A0A0E4C8T7</accession>
<organism evidence="13 14">
    <name type="scientific">Syntrophomonas zehnderi OL-4</name>
    <dbReference type="NCBI Taxonomy" id="690567"/>
    <lineage>
        <taxon>Bacteria</taxon>
        <taxon>Bacillati</taxon>
        <taxon>Bacillota</taxon>
        <taxon>Clostridia</taxon>
        <taxon>Eubacteriales</taxon>
        <taxon>Syntrophomonadaceae</taxon>
        <taxon>Syntrophomonas</taxon>
    </lineage>
</organism>
<comment type="similarity">
    <text evidence="3 11">Belongs to the peptidase M50B family.</text>
</comment>
<comment type="cofactor">
    <cofactor evidence="1 11">
        <name>Zn(2+)</name>
        <dbReference type="ChEBI" id="CHEBI:29105"/>
    </cofactor>
</comment>
<dbReference type="PANTHER" id="PTHR42837">
    <property type="entry name" value="REGULATOR OF SIGMA-E PROTEASE RSEP"/>
    <property type="match status" value="1"/>
</dbReference>
<feature type="transmembrane region" description="Helical" evidence="11">
    <location>
        <begin position="228"/>
        <end position="247"/>
    </location>
</feature>
<reference evidence="13 14" key="1">
    <citation type="submission" date="2015-03" db="EMBL/GenBank/DDBJ databases">
        <authorList>
            <person name="Murphy D."/>
        </authorList>
    </citation>
    <scope>NUCLEOTIDE SEQUENCE [LARGE SCALE GENOMIC DNA]</scope>
    <source>
        <strain evidence="13 14">OL-4</strain>
    </source>
</reference>
<evidence type="ECO:0000313" key="13">
    <source>
        <dbReference type="EMBL" id="CFX67027.1"/>
    </source>
</evidence>
<keyword evidence="10 11" id="KW-0472">Membrane</keyword>
<comment type="subcellular location">
    <subcellularLocation>
        <location evidence="2">Membrane</location>
        <topology evidence="2">Multi-pass membrane protein</topology>
    </subcellularLocation>
</comment>
<evidence type="ECO:0000256" key="11">
    <source>
        <dbReference type="RuleBase" id="RU362031"/>
    </source>
</evidence>
<dbReference type="InterPro" id="IPR004387">
    <property type="entry name" value="Pept_M50_Zn"/>
</dbReference>
<dbReference type="Pfam" id="PF02163">
    <property type="entry name" value="Peptidase_M50"/>
    <property type="match status" value="1"/>
</dbReference>
<dbReference type="CDD" id="cd06163">
    <property type="entry name" value="S2P-M50_PDZ_RseP-like"/>
    <property type="match status" value="1"/>
</dbReference>
<evidence type="ECO:0000256" key="1">
    <source>
        <dbReference type="ARBA" id="ARBA00001947"/>
    </source>
</evidence>
<dbReference type="PANTHER" id="PTHR42837:SF2">
    <property type="entry name" value="MEMBRANE METALLOPROTEASE ARASP2, CHLOROPLASTIC-RELATED"/>
    <property type="match status" value="1"/>
</dbReference>
<dbReference type="Gene3D" id="2.30.42.10">
    <property type="match status" value="1"/>
</dbReference>
<keyword evidence="9 11" id="KW-0482">Metalloprotease</keyword>
<dbReference type="GO" id="GO:0004222">
    <property type="term" value="F:metalloendopeptidase activity"/>
    <property type="evidence" value="ECO:0007669"/>
    <property type="project" value="InterPro"/>
</dbReference>
<dbReference type="Pfam" id="PF17820">
    <property type="entry name" value="PDZ_6"/>
    <property type="match status" value="1"/>
</dbReference>
<dbReference type="GO" id="GO:0046872">
    <property type="term" value="F:metal ion binding"/>
    <property type="evidence" value="ECO:0007669"/>
    <property type="project" value="UniProtKB-KW"/>
</dbReference>
<evidence type="ECO:0000256" key="8">
    <source>
        <dbReference type="ARBA" id="ARBA00022989"/>
    </source>
</evidence>
<dbReference type="EC" id="3.4.24.-" evidence="11"/>
<dbReference type="PROSITE" id="PS50106">
    <property type="entry name" value="PDZ"/>
    <property type="match status" value="1"/>
</dbReference>
<evidence type="ECO:0000256" key="10">
    <source>
        <dbReference type="ARBA" id="ARBA00023136"/>
    </source>
</evidence>
<dbReference type="GO" id="GO:0016020">
    <property type="term" value="C:membrane"/>
    <property type="evidence" value="ECO:0007669"/>
    <property type="project" value="UniProtKB-SubCell"/>
</dbReference>
<feature type="transmembrane region" description="Helical" evidence="11">
    <location>
        <begin position="267"/>
        <end position="287"/>
    </location>
</feature>
<name>A0A0E4C8T7_9FIRM</name>
<dbReference type="InterPro" id="IPR036034">
    <property type="entry name" value="PDZ_sf"/>
</dbReference>
<dbReference type="AlphaFoldDB" id="A0A0E4C8T7"/>
<dbReference type="SMART" id="SM00228">
    <property type="entry name" value="PDZ"/>
    <property type="match status" value="1"/>
</dbReference>
<feature type="transmembrane region" description="Helical" evidence="11">
    <location>
        <begin position="92"/>
        <end position="115"/>
    </location>
</feature>
<dbReference type="NCBIfam" id="TIGR00054">
    <property type="entry name" value="RIP metalloprotease RseP"/>
    <property type="match status" value="1"/>
</dbReference>
<evidence type="ECO:0000256" key="5">
    <source>
        <dbReference type="ARBA" id="ARBA00022692"/>
    </source>
</evidence>
<evidence type="ECO:0000256" key="3">
    <source>
        <dbReference type="ARBA" id="ARBA00007931"/>
    </source>
</evidence>
<keyword evidence="6 11" id="KW-0378">Hydrolase</keyword>
<evidence type="ECO:0000256" key="4">
    <source>
        <dbReference type="ARBA" id="ARBA00022670"/>
    </source>
</evidence>
<dbReference type="RefSeq" id="WP_046497443.1">
    <property type="nucleotide sequence ID" value="NZ_CGIH01000027.1"/>
</dbReference>
<keyword evidence="4" id="KW-0645">Protease</keyword>
<keyword evidence="7 11" id="KW-0862">Zinc</keyword>
<dbReference type="OrthoDB" id="9782003at2"/>
<evidence type="ECO:0000313" key="14">
    <source>
        <dbReference type="Proteomes" id="UP000045545"/>
    </source>
</evidence>
<dbReference type="InterPro" id="IPR041489">
    <property type="entry name" value="PDZ_6"/>
</dbReference>
<keyword evidence="14" id="KW-1185">Reference proteome</keyword>
<dbReference type="CDD" id="cd23081">
    <property type="entry name" value="cpPDZ_EcRseP-like"/>
    <property type="match status" value="1"/>
</dbReference>
<keyword evidence="5 11" id="KW-0812">Transmembrane</keyword>
<dbReference type="EMBL" id="CGIH01000027">
    <property type="protein sequence ID" value="CFX67027.1"/>
    <property type="molecule type" value="Genomic_DNA"/>
</dbReference>
<dbReference type="GO" id="GO:0006508">
    <property type="term" value="P:proteolysis"/>
    <property type="evidence" value="ECO:0007669"/>
    <property type="project" value="UniProtKB-KW"/>
</dbReference>
<sequence length="344" mass="37473">MLAIIIALIIIAVLILVHEWGHFIAARRVGIPVHEFSLGFGYLLFSTTRDGTQYSLRLIPLGGYVRMAGEEPGDTENPEGFNTRTPLEKMRVAFAGPVMNFVLAIIIFIITFAVIGVTKPIDEAVIGEVIKDKPAYTAGLKSGDKILAINGQDVASWNEFMTIIQKSPTNKPLQLKISRGEQTKIMVMTPVLNESTGKPIIGVVNKYTFERVGVITAVKMGFVQTYQLTVALLSGLGMLFTGAASTADLAGPVGITNMIGDAARGGMVYLLSFTAFLSINLGILNLLPIPALDGSRIVFAMVEAIRRKPMDPEKEGFIHWIGFMFLMLLIVVVTYNDILRLIKG</sequence>
<keyword evidence="11" id="KW-0479">Metal-binding</keyword>
<feature type="transmembrane region" description="Helical" evidence="11">
    <location>
        <begin position="316"/>
        <end position="335"/>
    </location>
</feature>
<dbReference type="SUPFAM" id="SSF50156">
    <property type="entry name" value="PDZ domain-like"/>
    <property type="match status" value="1"/>
</dbReference>
<dbReference type="STRING" id="690567.1612"/>
<keyword evidence="8 11" id="KW-1133">Transmembrane helix</keyword>
<gene>
    <name evidence="13" type="ORF">1612</name>
</gene>
<evidence type="ECO:0000259" key="12">
    <source>
        <dbReference type="PROSITE" id="PS50106"/>
    </source>
</evidence>
<feature type="domain" description="PDZ" evidence="12">
    <location>
        <begin position="125"/>
        <end position="179"/>
    </location>
</feature>
<evidence type="ECO:0000256" key="7">
    <source>
        <dbReference type="ARBA" id="ARBA00022833"/>
    </source>
</evidence>
<proteinExistence type="inferred from homology"/>